<dbReference type="EMBL" id="JADJEV010000002">
    <property type="protein sequence ID" value="MBK6972396.1"/>
    <property type="molecule type" value="Genomic_DNA"/>
</dbReference>
<evidence type="ECO:0000256" key="2">
    <source>
        <dbReference type="SAM" id="SignalP"/>
    </source>
</evidence>
<feature type="region of interest" description="Disordered" evidence="1">
    <location>
        <begin position="21"/>
        <end position="60"/>
    </location>
</feature>
<sequence length="171" mass="17908">MPNARIAVLFAAAALIAACQSTPPPQAQPPEETPPPAAAPQAAEPAPAAEPAAPAVTPGMTAGVTGTVSFRSRTALPPQARIKVQLLEATAADAPATLMGEQTIEVKGRRTSYAFRIAYDPKAIVARNRYELSARILADDELLFINETPARVLTGGNPKRRSIVVKPVARP</sequence>
<dbReference type="InterPro" id="IPR053196">
    <property type="entry name" value="Lipoprotein_YbaY-like"/>
</dbReference>
<name>A0A9D7E212_9PROT</name>
<accession>A0A9D7E212</accession>
<dbReference type="Pfam" id="PF09619">
    <property type="entry name" value="YscW"/>
    <property type="match status" value="1"/>
</dbReference>
<feature type="signal peptide" evidence="2">
    <location>
        <begin position="1"/>
        <end position="27"/>
    </location>
</feature>
<dbReference type="AlphaFoldDB" id="A0A9D7E212"/>
<dbReference type="PANTHER" id="PTHR38013">
    <property type="entry name" value="GLYCOPROTEIN/POLYSACCHARIDE METABOLISM"/>
    <property type="match status" value="1"/>
</dbReference>
<organism evidence="3 4">
    <name type="scientific">Candidatus Methylophosphatis roskildensis</name>
    <dbReference type="NCBI Taxonomy" id="2899263"/>
    <lineage>
        <taxon>Bacteria</taxon>
        <taxon>Pseudomonadati</taxon>
        <taxon>Pseudomonadota</taxon>
        <taxon>Betaproteobacteria</taxon>
        <taxon>Nitrosomonadales</taxon>
        <taxon>Sterolibacteriaceae</taxon>
        <taxon>Candidatus Methylophosphatis</taxon>
    </lineage>
</organism>
<dbReference type="Proteomes" id="UP000807785">
    <property type="component" value="Unassembled WGS sequence"/>
</dbReference>
<comment type="caution">
    <text evidence="3">The sequence shown here is derived from an EMBL/GenBank/DDBJ whole genome shotgun (WGS) entry which is preliminary data.</text>
</comment>
<dbReference type="InterPro" id="IPR039366">
    <property type="entry name" value="Pilotin"/>
</dbReference>
<gene>
    <name evidence="3" type="ORF">IPH26_05365</name>
</gene>
<feature type="chain" id="PRO_5038649754" evidence="2">
    <location>
        <begin position="28"/>
        <end position="171"/>
    </location>
</feature>
<evidence type="ECO:0000313" key="4">
    <source>
        <dbReference type="Proteomes" id="UP000807785"/>
    </source>
</evidence>
<keyword evidence="2" id="KW-0732">Signal</keyword>
<dbReference type="PANTHER" id="PTHR38013:SF1">
    <property type="entry name" value="GLYCOPROTEIN_POLYSACCHARIDE METABOLISM"/>
    <property type="match status" value="1"/>
</dbReference>
<feature type="compositionally biased region" description="Low complexity" evidence="1">
    <location>
        <begin position="39"/>
        <end position="58"/>
    </location>
</feature>
<evidence type="ECO:0000256" key="1">
    <source>
        <dbReference type="SAM" id="MobiDB-lite"/>
    </source>
</evidence>
<keyword evidence="3" id="KW-0449">Lipoprotein</keyword>
<feature type="compositionally biased region" description="Pro residues" evidence="1">
    <location>
        <begin position="22"/>
        <end position="38"/>
    </location>
</feature>
<reference evidence="3" key="1">
    <citation type="submission" date="2020-10" db="EMBL/GenBank/DDBJ databases">
        <title>Connecting structure to function with the recovery of over 1000 high-quality activated sludge metagenome-assembled genomes encoding full-length rRNA genes using long-read sequencing.</title>
        <authorList>
            <person name="Singleton C.M."/>
            <person name="Petriglieri F."/>
            <person name="Kristensen J.M."/>
            <person name="Kirkegaard R.H."/>
            <person name="Michaelsen T.Y."/>
            <person name="Andersen M.H."/>
            <person name="Karst S.M."/>
            <person name="Dueholm M.S."/>
            <person name="Nielsen P.H."/>
            <person name="Albertsen M."/>
        </authorList>
    </citation>
    <scope>NUCLEOTIDE SEQUENCE</scope>
    <source>
        <strain evidence="3">Bjer_18-Q3-R1-45_BAT3C.347</strain>
    </source>
</reference>
<proteinExistence type="predicted"/>
<dbReference type="PROSITE" id="PS51257">
    <property type="entry name" value="PROKAR_LIPOPROTEIN"/>
    <property type="match status" value="1"/>
</dbReference>
<protein>
    <submittedName>
        <fullName evidence="3">YbaY family lipoprotein</fullName>
    </submittedName>
</protein>
<evidence type="ECO:0000313" key="3">
    <source>
        <dbReference type="EMBL" id="MBK6972396.1"/>
    </source>
</evidence>